<keyword evidence="3" id="KW-1185">Reference proteome</keyword>
<organism evidence="2 3">
    <name type="scientific">Prorocentrum cordatum</name>
    <dbReference type="NCBI Taxonomy" id="2364126"/>
    <lineage>
        <taxon>Eukaryota</taxon>
        <taxon>Sar</taxon>
        <taxon>Alveolata</taxon>
        <taxon>Dinophyceae</taxon>
        <taxon>Prorocentrales</taxon>
        <taxon>Prorocentraceae</taxon>
        <taxon>Prorocentrum</taxon>
    </lineage>
</organism>
<feature type="non-terminal residue" evidence="2">
    <location>
        <position position="1"/>
    </location>
</feature>
<dbReference type="Proteomes" id="UP001189429">
    <property type="component" value="Unassembled WGS sequence"/>
</dbReference>
<protein>
    <submittedName>
        <fullName evidence="2">Uncharacterized protein</fullName>
    </submittedName>
</protein>
<name>A0ABN9RQR3_9DINO</name>
<sequence length="98" mass="10894">DGQVRLQGVVAGLRLPLLRARCWRLREPPREPQELPVVPGQELRKPLDRGGVLAGDRSRGPAEEVRVRMREAETGEWALPALGGVRHRPGRLALRGLL</sequence>
<feature type="compositionally biased region" description="Basic and acidic residues" evidence="1">
    <location>
        <begin position="56"/>
        <end position="65"/>
    </location>
</feature>
<feature type="non-terminal residue" evidence="2">
    <location>
        <position position="98"/>
    </location>
</feature>
<evidence type="ECO:0000256" key="1">
    <source>
        <dbReference type="SAM" id="MobiDB-lite"/>
    </source>
</evidence>
<gene>
    <name evidence="2" type="ORF">PCOR1329_LOCUS22473</name>
</gene>
<feature type="region of interest" description="Disordered" evidence="1">
    <location>
        <begin position="31"/>
        <end position="65"/>
    </location>
</feature>
<reference evidence="2" key="1">
    <citation type="submission" date="2023-10" db="EMBL/GenBank/DDBJ databases">
        <authorList>
            <person name="Chen Y."/>
            <person name="Shah S."/>
            <person name="Dougan E. K."/>
            <person name="Thang M."/>
            <person name="Chan C."/>
        </authorList>
    </citation>
    <scope>NUCLEOTIDE SEQUENCE [LARGE SCALE GENOMIC DNA]</scope>
</reference>
<evidence type="ECO:0000313" key="3">
    <source>
        <dbReference type="Proteomes" id="UP001189429"/>
    </source>
</evidence>
<comment type="caution">
    <text evidence="2">The sequence shown here is derived from an EMBL/GenBank/DDBJ whole genome shotgun (WGS) entry which is preliminary data.</text>
</comment>
<proteinExistence type="predicted"/>
<dbReference type="EMBL" id="CAUYUJ010007515">
    <property type="protein sequence ID" value="CAK0821038.1"/>
    <property type="molecule type" value="Genomic_DNA"/>
</dbReference>
<accession>A0ABN9RQR3</accession>
<evidence type="ECO:0000313" key="2">
    <source>
        <dbReference type="EMBL" id="CAK0821038.1"/>
    </source>
</evidence>